<evidence type="ECO:0000313" key="1">
    <source>
        <dbReference type="EMBL" id="MFD2587583.1"/>
    </source>
</evidence>
<evidence type="ECO:0000313" key="2">
    <source>
        <dbReference type="Proteomes" id="UP001597526"/>
    </source>
</evidence>
<organism evidence="1 2">
    <name type="scientific">Croceitalea marina</name>
    <dbReference type="NCBI Taxonomy" id="1775166"/>
    <lineage>
        <taxon>Bacteria</taxon>
        <taxon>Pseudomonadati</taxon>
        <taxon>Bacteroidota</taxon>
        <taxon>Flavobacteriia</taxon>
        <taxon>Flavobacteriales</taxon>
        <taxon>Flavobacteriaceae</taxon>
        <taxon>Croceitalea</taxon>
    </lineage>
</organism>
<comment type="caution">
    <text evidence="1">The sequence shown here is derived from an EMBL/GenBank/DDBJ whole genome shotgun (WGS) entry which is preliminary data.</text>
</comment>
<dbReference type="RefSeq" id="WP_377767120.1">
    <property type="nucleotide sequence ID" value="NZ_JBHULB010000016.1"/>
</dbReference>
<dbReference type="Proteomes" id="UP001597526">
    <property type="component" value="Unassembled WGS sequence"/>
</dbReference>
<keyword evidence="2" id="KW-1185">Reference proteome</keyword>
<proteinExistence type="predicted"/>
<dbReference type="InterPro" id="IPR046525">
    <property type="entry name" value="DUF6702"/>
</dbReference>
<reference evidence="2" key="1">
    <citation type="journal article" date="2019" name="Int. J. Syst. Evol. Microbiol.">
        <title>The Global Catalogue of Microorganisms (GCM) 10K type strain sequencing project: providing services to taxonomists for standard genome sequencing and annotation.</title>
        <authorList>
            <consortium name="The Broad Institute Genomics Platform"/>
            <consortium name="The Broad Institute Genome Sequencing Center for Infectious Disease"/>
            <person name="Wu L."/>
            <person name="Ma J."/>
        </authorList>
    </citation>
    <scope>NUCLEOTIDE SEQUENCE [LARGE SCALE GENOMIC DNA]</scope>
    <source>
        <strain evidence="2">KCTC 52368</strain>
    </source>
</reference>
<sequence length="168" mass="19410">MKKTILSLLSVFILFTSFTIAHKFYVSVTNINYSEKTDALQITSRIFIDDLEALLQERYEITAGLGTKEESELADTYIEKYLKAKFVLELNEEGVSYDYIGKKYDNDVVIFYLELPNVGFEGLKSIGIQNDVLSDLYEEQKNLVHIKWKGKKKSFVLIRENNKGMLNL</sequence>
<dbReference type="EMBL" id="JBHULB010000016">
    <property type="protein sequence ID" value="MFD2587583.1"/>
    <property type="molecule type" value="Genomic_DNA"/>
</dbReference>
<accession>A0ABW5MZ17</accession>
<gene>
    <name evidence="1" type="ORF">ACFSQJ_11620</name>
</gene>
<name>A0ABW5MZ17_9FLAO</name>
<protein>
    <submittedName>
        <fullName evidence="1">DUF6702 family protein</fullName>
    </submittedName>
</protein>
<dbReference type="Pfam" id="PF20420">
    <property type="entry name" value="DUF6702"/>
    <property type="match status" value="1"/>
</dbReference>